<dbReference type="AlphaFoldDB" id="A0A7R8CGX4"/>
<organism evidence="1 2">
    <name type="scientific">Lepeophtheirus salmonis</name>
    <name type="common">Salmon louse</name>
    <name type="synonym">Caligus salmonis</name>
    <dbReference type="NCBI Taxonomy" id="72036"/>
    <lineage>
        <taxon>Eukaryota</taxon>
        <taxon>Metazoa</taxon>
        <taxon>Ecdysozoa</taxon>
        <taxon>Arthropoda</taxon>
        <taxon>Crustacea</taxon>
        <taxon>Multicrustacea</taxon>
        <taxon>Hexanauplia</taxon>
        <taxon>Copepoda</taxon>
        <taxon>Siphonostomatoida</taxon>
        <taxon>Caligidae</taxon>
        <taxon>Lepeophtheirus</taxon>
    </lineage>
</organism>
<gene>
    <name evidence="1" type="ORF">LSAA_3641</name>
</gene>
<accession>A0A7R8CGX4</accession>
<evidence type="ECO:0000313" key="2">
    <source>
        <dbReference type="Proteomes" id="UP000675881"/>
    </source>
</evidence>
<proteinExistence type="predicted"/>
<dbReference type="SUPFAM" id="SSF53098">
    <property type="entry name" value="Ribonuclease H-like"/>
    <property type="match status" value="1"/>
</dbReference>
<evidence type="ECO:0000313" key="1">
    <source>
        <dbReference type="EMBL" id="CAF2819328.1"/>
    </source>
</evidence>
<sequence>MSPLSIAENRGFKRFAAAFDDCYNLASCKTLTNVSLRNLYDEDQKRVVQTIHEVGWISLTNNANNVIAAVKGHKFKKMQSIGCFAHSLNLMVEDAFLQVPALSTLKNKVLDIVTTTKKSSTTIRSFNEALKEGGSSHDALNDSRHLPLEGYYGFKSFGKRFFHKLTKAMLEIEKEQTPVQHSVQQVKAPSQKVALSVSFRRSPNDRRVSNANMEIQFFLSKWLDPEKSIIN</sequence>
<name>A0A7R8CGX4_LEPSM</name>
<dbReference type="EMBL" id="HG994591">
    <property type="protein sequence ID" value="CAF2819328.1"/>
    <property type="molecule type" value="Genomic_DNA"/>
</dbReference>
<keyword evidence="2" id="KW-1185">Reference proteome</keyword>
<protein>
    <submittedName>
        <fullName evidence="1">(salmon louse) hypothetical protein</fullName>
    </submittedName>
</protein>
<dbReference type="InterPro" id="IPR012337">
    <property type="entry name" value="RNaseH-like_sf"/>
</dbReference>
<dbReference type="Proteomes" id="UP000675881">
    <property type="component" value="Chromosome 12"/>
</dbReference>
<reference evidence="1" key="1">
    <citation type="submission" date="2021-02" db="EMBL/GenBank/DDBJ databases">
        <authorList>
            <person name="Bekaert M."/>
        </authorList>
    </citation>
    <scope>NUCLEOTIDE SEQUENCE</scope>
    <source>
        <strain evidence="1">IoA-00</strain>
    </source>
</reference>